<evidence type="ECO:0000313" key="4">
    <source>
        <dbReference type="Proteomes" id="UP001302745"/>
    </source>
</evidence>
<feature type="transmembrane region" description="Helical" evidence="2">
    <location>
        <begin position="20"/>
        <end position="44"/>
    </location>
</feature>
<reference evidence="3" key="1">
    <citation type="journal article" date="2023" name="Mol. Phylogenet. Evol.">
        <title>Genome-scale phylogeny and comparative genomics of the fungal order Sordariales.</title>
        <authorList>
            <person name="Hensen N."/>
            <person name="Bonometti L."/>
            <person name="Westerberg I."/>
            <person name="Brannstrom I.O."/>
            <person name="Guillou S."/>
            <person name="Cros-Aarteil S."/>
            <person name="Calhoun S."/>
            <person name="Haridas S."/>
            <person name="Kuo A."/>
            <person name="Mondo S."/>
            <person name="Pangilinan J."/>
            <person name="Riley R."/>
            <person name="LaButti K."/>
            <person name="Andreopoulos B."/>
            <person name="Lipzen A."/>
            <person name="Chen C."/>
            <person name="Yan M."/>
            <person name="Daum C."/>
            <person name="Ng V."/>
            <person name="Clum A."/>
            <person name="Steindorff A."/>
            <person name="Ohm R.A."/>
            <person name="Martin F."/>
            <person name="Silar P."/>
            <person name="Natvig D.O."/>
            <person name="Lalanne C."/>
            <person name="Gautier V."/>
            <person name="Ament-Velasquez S.L."/>
            <person name="Kruys A."/>
            <person name="Hutchinson M.I."/>
            <person name="Powell A.J."/>
            <person name="Barry K."/>
            <person name="Miller A.N."/>
            <person name="Grigoriev I.V."/>
            <person name="Debuchy R."/>
            <person name="Gladieux P."/>
            <person name="Hiltunen Thoren M."/>
            <person name="Johannesson H."/>
        </authorList>
    </citation>
    <scope>NUCLEOTIDE SEQUENCE</scope>
    <source>
        <strain evidence="3">CBS 538.74</strain>
    </source>
</reference>
<dbReference type="GO" id="GO:0016020">
    <property type="term" value="C:membrane"/>
    <property type="evidence" value="ECO:0007669"/>
    <property type="project" value="GOC"/>
</dbReference>
<sequence>MTLDLERQLTFYGAYHHNQVNVIIHMVCVPLILFSFFEILSNYGPFFTLPPWLQVPYLEPNLGAFAAMMWGGLYLLLEPVAGGILALICLGAAAGTNYLRLQDVAGTNQIAIAVHIVCWIGQFVGHGKFEGRAPALLDNLFQAIFLAPLFVWLELLFIVGYRPELKKRVDKAVEIEIAKFREQKAKKAEKAQQWKLQSSLTAPHLLPPETLPTLQTYLLAPSSPLHTIRRQATALTAQLLPFLTTALDHFTAFLADSPNLVAGAAILVLAVLILQVLSLVRRIMLFWTRLAFRLLWWAGVALLASVVWQRGVGRSAADAVAVALQVGGWVAGWVQVWWREYERAQAEGQGQGRQGRQGPGQQGRVGGDGGGGAGWR</sequence>
<dbReference type="EMBL" id="MU856925">
    <property type="protein sequence ID" value="KAK4153935.1"/>
    <property type="molecule type" value="Genomic_DNA"/>
</dbReference>
<comment type="caution">
    <text evidence="3">The sequence shown here is derived from an EMBL/GenBank/DDBJ whole genome shotgun (WGS) entry which is preliminary data.</text>
</comment>
<dbReference type="GO" id="GO:0046521">
    <property type="term" value="P:sphingoid catabolic process"/>
    <property type="evidence" value="ECO:0007669"/>
    <property type="project" value="TreeGrafter"/>
</dbReference>
<gene>
    <name evidence="3" type="ORF">C8A00DRAFT_14891</name>
</gene>
<feature type="transmembrane region" description="Helical" evidence="2">
    <location>
        <begin position="64"/>
        <end position="93"/>
    </location>
</feature>
<feature type="transmembrane region" description="Helical" evidence="2">
    <location>
        <begin position="140"/>
        <end position="161"/>
    </location>
</feature>
<feature type="transmembrane region" description="Helical" evidence="2">
    <location>
        <begin position="290"/>
        <end position="308"/>
    </location>
</feature>
<evidence type="ECO:0008006" key="5">
    <source>
        <dbReference type="Google" id="ProtNLM"/>
    </source>
</evidence>
<name>A0AAN6ZVX1_9PEZI</name>
<organism evidence="3 4">
    <name type="scientific">Chaetomidium leptoderma</name>
    <dbReference type="NCBI Taxonomy" id="669021"/>
    <lineage>
        <taxon>Eukaryota</taxon>
        <taxon>Fungi</taxon>
        <taxon>Dikarya</taxon>
        <taxon>Ascomycota</taxon>
        <taxon>Pezizomycotina</taxon>
        <taxon>Sordariomycetes</taxon>
        <taxon>Sordariomycetidae</taxon>
        <taxon>Sordariales</taxon>
        <taxon>Chaetomiaceae</taxon>
        <taxon>Chaetomidium</taxon>
    </lineage>
</organism>
<keyword evidence="2" id="KW-0472">Membrane</keyword>
<feature type="transmembrane region" description="Helical" evidence="2">
    <location>
        <begin position="105"/>
        <end position="125"/>
    </location>
</feature>
<accession>A0AAN6ZVX1</accession>
<protein>
    <recommendedName>
        <fullName evidence="5">DUF962 domain-containing protein</fullName>
    </recommendedName>
</protein>
<dbReference type="InterPro" id="IPR009305">
    <property type="entry name" value="Mpo1-like"/>
</dbReference>
<dbReference type="InterPro" id="IPR024316">
    <property type="entry name" value="APQ12"/>
</dbReference>
<dbReference type="GO" id="GO:0005783">
    <property type="term" value="C:endoplasmic reticulum"/>
    <property type="evidence" value="ECO:0007669"/>
    <property type="project" value="TreeGrafter"/>
</dbReference>
<keyword evidence="2" id="KW-1133">Transmembrane helix</keyword>
<reference evidence="3" key="2">
    <citation type="submission" date="2023-05" db="EMBL/GenBank/DDBJ databases">
        <authorList>
            <consortium name="Lawrence Berkeley National Laboratory"/>
            <person name="Steindorff A."/>
            <person name="Hensen N."/>
            <person name="Bonometti L."/>
            <person name="Westerberg I."/>
            <person name="Brannstrom I.O."/>
            <person name="Guillou S."/>
            <person name="Cros-Aarteil S."/>
            <person name="Calhoun S."/>
            <person name="Haridas S."/>
            <person name="Kuo A."/>
            <person name="Mondo S."/>
            <person name="Pangilinan J."/>
            <person name="Riley R."/>
            <person name="Labutti K."/>
            <person name="Andreopoulos B."/>
            <person name="Lipzen A."/>
            <person name="Chen C."/>
            <person name="Yanf M."/>
            <person name="Daum C."/>
            <person name="Ng V."/>
            <person name="Clum A."/>
            <person name="Ohm R."/>
            <person name="Martin F."/>
            <person name="Silar P."/>
            <person name="Natvig D."/>
            <person name="Lalanne C."/>
            <person name="Gautier V."/>
            <person name="Ament-Velasquez S.L."/>
            <person name="Kruys A."/>
            <person name="Hutchinson M.I."/>
            <person name="Powell A.J."/>
            <person name="Barry K."/>
            <person name="Miller A.N."/>
            <person name="Grigoriev I.V."/>
            <person name="Debuchy R."/>
            <person name="Gladieux P."/>
            <person name="Thoren M.H."/>
            <person name="Johannesson H."/>
        </authorList>
    </citation>
    <scope>NUCLEOTIDE SEQUENCE</scope>
    <source>
        <strain evidence="3">CBS 538.74</strain>
    </source>
</reference>
<dbReference type="PANTHER" id="PTHR28026:SF9">
    <property type="entry name" value="2-HYDROXY-PALMITIC ACID DIOXYGENASE MPO1"/>
    <property type="match status" value="1"/>
</dbReference>
<feature type="transmembrane region" description="Helical" evidence="2">
    <location>
        <begin position="232"/>
        <end position="254"/>
    </location>
</feature>
<feature type="region of interest" description="Disordered" evidence="1">
    <location>
        <begin position="348"/>
        <end position="376"/>
    </location>
</feature>
<dbReference type="AlphaFoldDB" id="A0AAN6ZVX1"/>
<keyword evidence="2" id="KW-0812">Transmembrane</keyword>
<evidence type="ECO:0000313" key="3">
    <source>
        <dbReference type="EMBL" id="KAK4153935.1"/>
    </source>
</evidence>
<dbReference type="PANTHER" id="PTHR28026">
    <property type="entry name" value="DUF962 DOMAIN PROTEIN (AFU_ORTHOLOGUE AFUA_8G05310)"/>
    <property type="match status" value="1"/>
</dbReference>
<keyword evidence="4" id="KW-1185">Reference proteome</keyword>
<dbReference type="Proteomes" id="UP001302745">
    <property type="component" value="Unassembled WGS sequence"/>
</dbReference>
<evidence type="ECO:0000256" key="2">
    <source>
        <dbReference type="SAM" id="Phobius"/>
    </source>
</evidence>
<dbReference type="Pfam" id="PF12716">
    <property type="entry name" value="Apq12"/>
    <property type="match status" value="1"/>
</dbReference>
<feature type="transmembrane region" description="Helical" evidence="2">
    <location>
        <begin position="320"/>
        <end position="338"/>
    </location>
</feature>
<dbReference type="Pfam" id="PF06127">
    <property type="entry name" value="Mpo1-like"/>
    <property type="match status" value="1"/>
</dbReference>
<feature type="compositionally biased region" description="Gly residues" evidence="1">
    <location>
        <begin position="349"/>
        <end position="376"/>
    </location>
</feature>
<feature type="transmembrane region" description="Helical" evidence="2">
    <location>
        <begin position="260"/>
        <end position="278"/>
    </location>
</feature>
<evidence type="ECO:0000256" key="1">
    <source>
        <dbReference type="SAM" id="MobiDB-lite"/>
    </source>
</evidence>
<proteinExistence type="predicted"/>